<dbReference type="InterPro" id="IPR000467">
    <property type="entry name" value="G_patch_dom"/>
</dbReference>
<keyword evidence="3 7" id="KW-0507">mRNA processing</keyword>
<dbReference type="FunCoup" id="A0A067R831">
    <property type="interactions" value="1676"/>
</dbReference>
<evidence type="ECO:0000256" key="8">
    <source>
        <dbReference type="SAM" id="MobiDB-lite"/>
    </source>
</evidence>
<dbReference type="Pfam" id="PF12457">
    <property type="entry name" value="TIP_N"/>
    <property type="match status" value="1"/>
</dbReference>
<dbReference type="PANTHER" id="PTHR23329:SF1">
    <property type="entry name" value="TUFTELIN-INTERACTING PROTEIN 11"/>
    <property type="match status" value="1"/>
</dbReference>
<evidence type="ECO:0000256" key="5">
    <source>
        <dbReference type="ARBA" id="ARBA00023187"/>
    </source>
</evidence>
<keyword evidence="4 7" id="KW-0747">Spliceosome</keyword>
<dbReference type="InterPro" id="IPR022159">
    <property type="entry name" value="STIP/TFIP11_N"/>
</dbReference>
<dbReference type="GO" id="GO:0000390">
    <property type="term" value="P:spliceosomal complex disassembly"/>
    <property type="evidence" value="ECO:0007669"/>
    <property type="project" value="InterPro"/>
</dbReference>
<dbReference type="PROSITE" id="PS50174">
    <property type="entry name" value="G_PATCH"/>
    <property type="match status" value="1"/>
</dbReference>
<organism evidence="10 11">
    <name type="scientific">Zootermopsis nevadensis</name>
    <name type="common">Dampwood termite</name>
    <dbReference type="NCBI Taxonomy" id="136037"/>
    <lineage>
        <taxon>Eukaryota</taxon>
        <taxon>Metazoa</taxon>
        <taxon>Ecdysozoa</taxon>
        <taxon>Arthropoda</taxon>
        <taxon>Hexapoda</taxon>
        <taxon>Insecta</taxon>
        <taxon>Pterygota</taxon>
        <taxon>Neoptera</taxon>
        <taxon>Polyneoptera</taxon>
        <taxon>Dictyoptera</taxon>
        <taxon>Blattodea</taxon>
        <taxon>Blattoidea</taxon>
        <taxon>Termitoidae</taxon>
        <taxon>Termopsidae</taxon>
        <taxon>Zootermopsis</taxon>
    </lineage>
</organism>
<dbReference type="Pfam" id="PF07842">
    <property type="entry name" value="GCFC"/>
    <property type="match status" value="1"/>
</dbReference>
<dbReference type="Proteomes" id="UP000027135">
    <property type="component" value="Unassembled WGS sequence"/>
</dbReference>
<keyword evidence="5 7" id="KW-0508">mRNA splicing</keyword>
<evidence type="ECO:0000259" key="9">
    <source>
        <dbReference type="PROSITE" id="PS50174"/>
    </source>
</evidence>
<dbReference type="GO" id="GO:0003676">
    <property type="term" value="F:nucleic acid binding"/>
    <property type="evidence" value="ECO:0007669"/>
    <property type="project" value="InterPro"/>
</dbReference>
<dbReference type="SMART" id="SM00443">
    <property type="entry name" value="G_patch"/>
    <property type="match status" value="1"/>
</dbReference>
<evidence type="ECO:0000256" key="4">
    <source>
        <dbReference type="ARBA" id="ARBA00022728"/>
    </source>
</evidence>
<dbReference type="eggNOG" id="KOG2184">
    <property type="taxonomic scope" value="Eukaryota"/>
</dbReference>
<feature type="compositionally biased region" description="Acidic residues" evidence="8">
    <location>
        <begin position="99"/>
        <end position="109"/>
    </location>
</feature>
<keyword evidence="6 7" id="KW-0539">Nucleus</keyword>
<comment type="similarity">
    <text evidence="2 7">Belongs to the TFP11/STIP family.</text>
</comment>
<evidence type="ECO:0000256" key="1">
    <source>
        <dbReference type="ARBA" id="ARBA00004123"/>
    </source>
</evidence>
<dbReference type="InterPro" id="IPR024933">
    <property type="entry name" value="TFP11"/>
</dbReference>
<dbReference type="PANTHER" id="PTHR23329">
    <property type="entry name" value="TUFTELIN-INTERACTING PROTEIN 11-RELATED"/>
    <property type="match status" value="1"/>
</dbReference>
<evidence type="ECO:0000256" key="2">
    <source>
        <dbReference type="ARBA" id="ARBA00010900"/>
    </source>
</evidence>
<sequence>MSDEEVEKFEVTDYDLENEFNINRPGRRISKNKQIYGIWADDSGDEDDAGGGSRPSFRGAGRKSGKHNYSVPVSFVPGGVQQAGKQKTPKSDAVRDAGDDSEDADDEKDGEASRSGRNESPNLSSDSEDDSSRRGSGKSQSLKQRAVNLDGEIAGLRKKRPILNPSLLNKGVGSWEKHTRGIGAKLLLQMGFQPGKGLGKDLQGIAAPVEAHLRKGRGAIGAYGPEKIQRVADVQADSEEEEAKEFVKKLSQWRKGDVSNKKKKVCYVYKSVDDVLEQGKTYGNTRKEYSHLSKVKVIDMTGPQQRVLSGYHAIAGQQRPADEWELRKDKKFVNFALPKLQHNLNLLMNMCEQDIIQNDRKLRYASDRIIMLEQEEFSLSKVVEQQTRHITTLDTVLSTVQKLIDQSNDKTDPLRVDKAAETFRELQEKYYEEYRLYELSDLASKLVGPLLKDQLNKWSPLENPQEPMALFKQWKDILEDGQLHTLTNISTQDPYYRLIWQAWMPSVRTAINTWNCRTCEPLIEFLELWLPLVPPWVLDNVRDQFVLPRIQHEVEEWNPMTDTVPIHAWIHPWLPLLGNRLETTVYPVIRHKLSKALVSWHPSDRSAKLMLVPWHGVFSRGDMDAFLVKNIVPKLQLALQELVINPHQQHLEQWNWVMDWQDLLPVHTLASLLERYFFPKWLQILTMWLNHAPNYDEITNWYVGWKGMVSEPLLVQPAVKEQFRKALDLMNRAVTAPGQSMAHQPGAVESVSYLTNLEQTSSATPPPAQRARETRYEMLAEAVRTASQIPQGFKELIQKRCEERGILFMPLPNRYREGKQIYRCGKIQIYIDRSVVFVSDSGTMWNPVSLNNMLDMAA</sequence>
<dbReference type="GO" id="GO:0071008">
    <property type="term" value="C:U2-type post-mRNA release spliceosomal complex"/>
    <property type="evidence" value="ECO:0007669"/>
    <property type="project" value="TreeGrafter"/>
</dbReference>
<dbReference type="InterPro" id="IPR045211">
    <property type="entry name" value="TFP11/STIP/Ntr1"/>
</dbReference>
<evidence type="ECO:0000313" key="11">
    <source>
        <dbReference type="Proteomes" id="UP000027135"/>
    </source>
</evidence>
<dbReference type="STRING" id="136037.A0A067R831"/>
<dbReference type="Pfam" id="PF01585">
    <property type="entry name" value="G-patch"/>
    <property type="match status" value="1"/>
</dbReference>
<feature type="domain" description="G-patch" evidence="9">
    <location>
        <begin position="179"/>
        <end position="225"/>
    </location>
</feature>
<gene>
    <name evidence="10" type="ORF">L798_11296</name>
</gene>
<dbReference type="InterPro" id="IPR022783">
    <property type="entry name" value="GCFC_dom"/>
</dbReference>
<keyword evidence="11" id="KW-1185">Reference proteome</keyword>
<dbReference type="PIRSF" id="PIRSF017706">
    <property type="entry name" value="TFIP11"/>
    <property type="match status" value="1"/>
</dbReference>
<dbReference type="InParanoid" id="A0A067R831"/>
<name>A0A067R831_ZOONE</name>
<dbReference type="EMBL" id="KK852872">
    <property type="protein sequence ID" value="KDR14564.1"/>
    <property type="molecule type" value="Genomic_DNA"/>
</dbReference>
<feature type="compositionally biased region" description="Basic and acidic residues" evidence="8">
    <location>
        <begin position="89"/>
        <end position="98"/>
    </location>
</feature>
<evidence type="ECO:0000256" key="3">
    <source>
        <dbReference type="ARBA" id="ARBA00022664"/>
    </source>
</evidence>
<dbReference type="OMA" id="CEQDIIQ"/>
<feature type="region of interest" description="Disordered" evidence="8">
    <location>
        <begin position="40"/>
        <end position="150"/>
    </location>
</feature>
<dbReference type="AlphaFoldDB" id="A0A067R831"/>
<evidence type="ECO:0000313" key="10">
    <source>
        <dbReference type="EMBL" id="KDR14564.1"/>
    </source>
</evidence>
<evidence type="ECO:0000256" key="7">
    <source>
        <dbReference type="PIRNR" id="PIRNR017706"/>
    </source>
</evidence>
<protein>
    <submittedName>
        <fullName evidence="10">Tuftelin-interacting protein 11</fullName>
    </submittedName>
</protein>
<comment type="subcellular location">
    <subcellularLocation>
        <location evidence="1 7">Nucleus</location>
    </subcellularLocation>
</comment>
<reference evidence="10 11" key="1">
    <citation type="journal article" date="2014" name="Nat. Commun.">
        <title>Molecular traces of alternative social organization in a termite genome.</title>
        <authorList>
            <person name="Terrapon N."/>
            <person name="Li C."/>
            <person name="Robertson H.M."/>
            <person name="Ji L."/>
            <person name="Meng X."/>
            <person name="Booth W."/>
            <person name="Chen Z."/>
            <person name="Childers C.P."/>
            <person name="Glastad K.M."/>
            <person name="Gokhale K."/>
            <person name="Gowin J."/>
            <person name="Gronenberg W."/>
            <person name="Hermansen R.A."/>
            <person name="Hu H."/>
            <person name="Hunt B.G."/>
            <person name="Huylmans A.K."/>
            <person name="Khalil S.M."/>
            <person name="Mitchell R.D."/>
            <person name="Munoz-Torres M.C."/>
            <person name="Mustard J.A."/>
            <person name="Pan H."/>
            <person name="Reese J.T."/>
            <person name="Scharf M.E."/>
            <person name="Sun F."/>
            <person name="Vogel H."/>
            <person name="Xiao J."/>
            <person name="Yang W."/>
            <person name="Yang Z."/>
            <person name="Yang Z."/>
            <person name="Zhou J."/>
            <person name="Zhu J."/>
            <person name="Brent C.S."/>
            <person name="Elsik C.G."/>
            <person name="Goodisman M.A."/>
            <person name="Liberles D.A."/>
            <person name="Roe R.M."/>
            <person name="Vargo E.L."/>
            <person name="Vilcinskas A."/>
            <person name="Wang J."/>
            <person name="Bornberg-Bauer E."/>
            <person name="Korb J."/>
            <person name="Zhang G."/>
            <person name="Liebig J."/>
        </authorList>
    </citation>
    <scope>NUCLEOTIDE SEQUENCE [LARGE SCALE GENOMIC DNA]</scope>
    <source>
        <tissue evidence="10">Whole organism</tissue>
    </source>
</reference>
<evidence type="ECO:0000256" key="6">
    <source>
        <dbReference type="ARBA" id="ARBA00023242"/>
    </source>
</evidence>
<proteinExistence type="inferred from homology"/>
<accession>A0A067R831</accession>